<dbReference type="Pfam" id="PF07291">
    <property type="entry name" value="MauE"/>
    <property type="match status" value="1"/>
</dbReference>
<feature type="domain" description="Methylamine utilisation protein MauE" evidence="9">
    <location>
        <begin position="12"/>
        <end position="134"/>
    </location>
</feature>
<keyword evidence="7 8" id="KW-0472">Membrane</keyword>
<feature type="transmembrane region" description="Helical" evidence="8">
    <location>
        <begin position="145"/>
        <end position="162"/>
    </location>
</feature>
<keyword evidence="6 8" id="KW-1133">Transmembrane helix</keyword>
<feature type="transmembrane region" description="Helical" evidence="8">
    <location>
        <begin position="49"/>
        <end position="70"/>
    </location>
</feature>
<evidence type="ECO:0000256" key="7">
    <source>
        <dbReference type="ARBA" id="ARBA00023136"/>
    </source>
</evidence>
<sequence length="185" mass="20264">MLTPWISSLHLSLLTFVILVFTQAALHKASDLRRFSGYVANYSPKLEKVSFAIASGVLLVESGAIILSVTSRYSQFGVGVMLLLLACYTTAMIISLKTHQGEIDCGCGGTPIIVSTKTIVRNSVLGCLMLVVLMTHYLPLTIIELTVSLCSGFALWLAYFLVEQLLHNQDSLLKLIRSSHERSSK</sequence>
<evidence type="ECO:0000256" key="5">
    <source>
        <dbReference type="ARBA" id="ARBA00022692"/>
    </source>
</evidence>
<evidence type="ECO:0000313" key="11">
    <source>
        <dbReference type="Proteomes" id="UP001589645"/>
    </source>
</evidence>
<dbReference type="InterPro" id="IPR009908">
    <property type="entry name" value="Methylamine_util_MauE"/>
</dbReference>
<evidence type="ECO:0000256" key="2">
    <source>
        <dbReference type="ARBA" id="ARBA00004141"/>
    </source>
</evidence>
<name>A0ABV5HPG6_9VIBR</name>
<proteinExistence type="predicted"/>
<dbReference type="Proteomes" id="UP001589645">
    <property type="component" value="Unassembled WGS sequence"/>
</dbReference>
<comment type="caution">
    <text evidence="10">The sequence shown here is derived from an EMBL/GenBank/DDBJ whole genome shotgun (WGS) entry which is preliminary data.</text>
</comment>
<accession>A0ABV5HPG6</accession>
<gene>
    <name evidence="10" type="ORF">ACFFUV_14440</name>
</gene>
<evidence type="ECO:0000256" key="3">
    <source>
        <dbReference type="ARBA" id="ARBA00004856"/>
    </source>
</evidence>
<evidence type="ECO:0000256" key="1">
    <source>
        <dbReference type="ARBA" id="ARBA00003475"/>
    </source>
</evidence>
<comment type="function">
    <text evidence="1">May be specifically involved in the processing, transport, and/or maturation of the MADH beta-subunit.</text>
</comment>
<feature type="transmembrane region" description="Helical" evidence="8">
    <location>
        <begin position="76"/>
        <end position="98"/>
    </location>
</feature>
<evidence type="ECO:0000256" key="6">
    <source>
        <dbReference type="ARBA" id="ARBA00022989"/>
    </source>
</evidence>
<comment type="subcellular location">
    <subcellularLocation>
        <location evidence="2">Membrane</location>
        <topology evidence="2">Multi-pass membrane protein</topology>
    </subcellularLocation>
</comment>
<feature type="transmembrane region" description="Helical" evidence="8">
    <location>
        <begin position="6"/>
        <end position="26"/>
    </location>
</feature>
<dbReference type="EMBL" id="JBHMEP010000004">
    <property type="protein sequence ID" value="MFB9136168.1"/>
    <property type="molecule type" value="Genomic_DNA"/>
</dbReference>
<protein>
    <recommendedName>
        <fullName evidence="4">Methylamine utilization protein MauE</fullName>
    </recommendedName>
</protein>
<keyword evidence="11" id="KW-1185">Reference proteome</keyword>
<comment type="pathway">
    <text evidence="3">One-carbon metabolism; methylamine degradation.</text>
</comment>
<evidence type="ECO:0000259" key="9">
    <source>
        <dbReference type="Pfam" id="PF07291"/>
    </source>
</evidence>
<reference evidence="10 11" key="1">
    <citation type="submission" date="2024-09" db="EMBL/GenBank/DDBJ databases">
        <authorList>
            <person name="Sun Q."/>
            <person name="Mori K."/>
        </authorList>
    </citation>
    <scope>NUCLEOTIDE SEQUENCE [LARGE SCALE GENOMIC DNA]</scope>
    <source>
        <strain evidence="10 11">CECT 8064</strain>
    </source>
</reference>
<dbReference type="RefSeq" id="WP_390194151.1">
    <property type="nucleotide sequence ID" value="NZ_JBHMEP010000004.1"/>
</dbReference>
<feature type="transmembrane region" description="Helical" evidence="8">
    <location>
        <begin position="119"/>
        <end position="139"/>
    </location>
</feature>
<organism evidence="10 11">
    <name type="scientific">Vibrio olivae</name>
    <dbReference type="NCBI Taxonomy" id="1243002"/>
    <lineage>
        <taxon>Bacteria</taxon>
        <taxon>Pseudomonadati</taxon>
        <taxon>Pseudomonadota</taxon>
        <taxon>Gammaproteobacteria</taxon>
        <taxon>Vibrionales</taxon>
        <taxon>Vibrionaceae</taxon>
        <taxon>Vibrio</taxon>
    </lineage>
</organism>
<keyword evidence="5 8" id="KW-0812">Transmembrane</keyword>
<evidence type="ECO:0000256" key="8">
    <source>
        <dbReference type="SAM" id="Phobius"/>
    </source>
</evidence>
<evidence type="ECO:0000313" key="10">
    <source>
        <dbReference type="EMBL" id="MFB9136168.1"/>
    </source>
</evidence>
<evidence type="ECO:0000256" key="4">
    <source>
        <dbReference type="ARBA" id="ARBA00019078"/>
    </source>
</evidence>